<keyword evidence="11" id="KW-1185">Reference proteome</keyword>
<dbReference type="CDD" id="cd14231">
    <property type="entry name" value="GAT_GGA-like_plant"/>
    <property type="match status" value="1"/>
</dbReference>
<evidence type="ECO:0000256" key="2">
    <source>
        <dbReference type="ARBA" id="ARBA00005437"/>
    </source>
</evidence>
<dbReference type="GO" id="GO:0035091">
    <property type="term" value="F:phosphatidylinositol binding"/>
    <property type="evidence" value="ECO:0007669"/>
    <property type="project" value="InterPro"/>
</dbReference>
<dbReference type="SMART" id="SM00288">
    <property type="entry name" value="VHS"/>
    <property type="match status" value="1"/>
</dbReference>
<dbReference type="Gene3D" id="2.40.160.200">
    <property type="entry name" value="LURP1-related"/>
    <property type="match status" value="1"/>
</dbReference>
<dbReference type="FunFam" id="1.25.40.90:FF:000028">
    <property type="entry name" value="TOM1-like protein 2"/>
    <property type="match status" value="1"/>
</dbReference>
<dbReference type="PANTHER" id="PTHR45898:SF2">
    <property type="entry name" value="TOM1-LIKE PROTEIN 6"/>
    <property type="match status" value="1"/>
</dbReference>
<feature type="domain" description="VHS" evidence="8">
    <location>
        <begin position="217"/>
        <end position="363"/>
    </location>
</feature>
<evidence type="ECO:0000256" key="5">
    <source>
        <dbReference type="ARBA" id="ARBA00022927"/>
    </source>
</evidence>
<feature type="region of interest" description="Disordered" evidence="7">
    <location>
        <begin position="500"/>
        <end position="604"/>
    </location>
</feature>
<feature type="compositionally biased region" description="Polar residues" evidence="7">
    <location>
        <begin position="753"/>
        <end position="781"/>
    </location>
</feature>
<dbReference type="InterPro" id="IPR004152">
    <property type="entry name" value="GAT_dom"/>
</dbReference>
<dbReference type="STRING" id="3750.A0A498IEE3"/>
<feature type="compositionally biased region" description="Polar residues" evidence="7">
    <location>
        <begin position="527"/>
        <end position="538"/>
    </location>
</feature>
<evidence type="ECO:0000256" key="7">
    <source>
        <dbReference type="SAM" id="MobiDB-lite"/>
    </source>
</evidence>
<dbReference type="AlphaFoldDB" id="A0A498IEE3"/>
<evidence type="ECO:0000313" key="10">
    <source>
        <dbReference type="EMBL" id="RXH81958.1"/>
    </source>
</evidence>
<dbReference type="Pfam" id="PF00790">
    <property type="entry name" value="VHS"/>
    <property type="match status" value="1"/>
</dbReference>
<name>A0A498IEE3_MALDO</name>
<feature type="region of interest" description="Disordered" evidence="7">
    <location>
        <begin position="840"/>
        <end position="867"/>
    </location>
</feature>
<dbReference type="InterPro" id="IPR007612">
    <property type="entry name" value="LOR"/>
</dbReference>
<comment type="caution">
    <text evidence="10">The sequence shown here is derived from an EMBL/GenBank/DDBJ whole genome shotgun (WGS) entry which is preliminary data.</text>
</comment>
<dbReference type="CDD" id="cd03561">
    <property type="entry name" value="VHS"/>
    <property type="match status" value="1"/>
</dbReference>
<evidence type="ECO:0000256" key="6">
    <source>
        <dbReference type="ARBA" id="ARBA00023136"/>
    </source>
</evidence>
<evidence type="ECO:0000256" key="3">
    <source>
        <dbReference type="ARBA" id="ARBA00007708"/>
    </source>
</evidence>
<protein>
    <recommendedName>
        <fullName evidence="12">VHS domain-containing protein</fullName>
    </recommendedName>
</protein>
<dbReference type="Pfam" id="PF03127">
    <property type="entry name" value="GAT"/>
    <property type="match status" value="1"/>
</dbReference>
<feature type="compositionally biased region" description="Low complexity" evidence="7">
    <location>
        <begin position="804"/>
        <end position="819"/>
    </location>
</feature>
<feature type="compositionally biased region" description="Low complexity" evidence="7">
    <location>
        <begin position="709"/>
        <end position="741"/>
    </location>
</feature>
<dbReference type="PROSITE" id="PS50179">
    <property type="entry name" value="VHS"/>
    <property type="match status" value="1"/>
</dbReference>
<dbReference type="InterPro" id="IPR025659">
    <property type="entry name" value="Tubby-like_C"/>
</dbReference>
<feature type="compositionally biased region" description="Polar residues" evidence="7">
    <location>
        <begin position="500"/>
        <end position="519"/>
    </location>
</feature>
<gene>
    <name evidence="10" type="ORF">DVH24_036299</name>
</gene>
<dbReference type="InterPro" id="IPR008942">
    <property type="entry name" value="ENTH_VHS"/>
</dbReference>
<feature type="compositionally biased region" description="Acidic residues" evidence="7">
    <location>
        <begin position="551"/>
        <end position="560"/>
    </location>
</feature>
<dbReference type="InterPro" id="IPR002014">
    <property type="entry name" value="VHS_dom"/>
</dbReference>
<evidence type="ECO:0000259" key="8">
    <source>
        <dbReference type="PROSITE" id="PS50179"/>
    </source>
</evidence>
<dbReference type="GO" id="GO:0005737">
    <property type="term" value="C:cytoplasm"/>
    <property type="evidence" value="ECO:0007669"/>
    <property type="project" value="UniProtKB-ARBA"/>
</dbReference>
<keyword evidence="6" id="KW-0472">Membrane</keyword>
<evidence type="ECO:0000256" key="4">
    <source>
        <dbReference type="ARBA" id="ARBA00022448"/>
    </source>
</evidence>
<dbReference type="Pfam" id="PF04525">
    <property type="entry name" value="LOR"/>
    <property type="match status" value="1"/>
</dbReference>
<evidence type="ECO:0000313" key="11">
    <source>
        <dbReference type="Proteomes" id="UP000290289"/>
    </source>
</evidence>
<feature type="region of interest" description="Disordered" evidence="7">
    <location>
        <begin position="709"/>
        <end position="824"/>
    </location>
</feature>
<feature type="compositionally biased region" description="Polar residues" evidence="7">
    <location>
        <begin position="574"/>
        <end position="604"/>
    </location>
</feature>
<organism evidence="10 11">
    <name type="scientific">Malus domestica</name>
    <name type="common">Apple</name>
    <name type="synonym">Pyrus malus</name>
    <dbReference type="NCBI Taxonomy" id="3750"/>
    <lineage>
        <taxon>Eukaryota</taxon>
        <taxon>Viridiplantae</taxon>
        <taxon>Streptophyta</taxon>
        <taxon>Embryophyta</taxon>
        <taxon>Tracheophyta</taxon>
        <taxon>Spermatophyta</taxon>
        <taxon>Magnoliopsida</taxon>
        <taxon>eudicotyledons</taxon>
        <taxon>Gunneridae</taxon>
        <taxon>Pentapetalae</taxon>
        <taxon>rosids</taxon>
        <taxon>fabids</taxon>
        <taxon>Rosales</taxon>
        <taxon>Rosaceae</taxon>
        <taxon>Amygdaloideae</taxon>
        <taxon>Maleae</taxon>
        <taxon>Malus</taxon>
    </lineage>
</organism>
<accession>A0A498IEE3</accession>
<dbReference type="Gene3D" id="1.25.40.90">
    <property type="match status" value="1"/>
</dbReference>
<dbReference type="InterPro" id="IPR038595">
    <property type="entry name" value="LOR_sf"/>
</dbReference>
<dbReference type="Gene3D" id="1.20.58.160">
    <property type="match status" value="1"/>
</dbReference>
<dbReference type="InterPro" id="IPR038425">
    <property type="entry name" value="GAT_sf"/>
</dbReference>
<proteinExistence type="inferred from homology"/>
<sequence>MSFSVPVPSAGPSAPPLSNPVVVVSSQFLAPYPVDLVISEKLMTLKEGSFAVSDVNGDIMFSVKGSVFSLHDKRVLVDSAGTPIVTFRQKILTTHRRWQVYKGDSKDLLFSAKKSGVVQLKTELDVFLASNTKEDTHDFKVKGSFKERSCTVYTRENTIIAQMHKQLGLKSKVLGQDSFSVTVYPQVDFGFIVAVVVMIAATSSLSSSSASVAVDKATSDLLISPDWTMNIDICDSVNSHHWQAKDVVKAVKKRLQHKSPKVQFLALTLLETMVKNCGDYVHVQIAERNILGEMVKIVRKRTLDTLICMFEGVILYNPADMQVRDKILILLDSWQEAFGGPAGKHPQYYWAYEELRRSGVQFPRRASEAAPIFTPPVANTALRHTQAGYGMPSNSSRRLDETMATEMENLSLSNLDSMRNVMELLDDMLQAVNPSDRLAIKDEVIEELVNGCRANQKKLIHMLTTTGDEELLARGLDLNDRMQSLLAKHDAIVSGLPVPTQATSFSPQPTEKFASSSKQTEVKESSTSDSSPRPNANVSAPVGTMARVQIDEDEEEEDEFAQLARRHFKPRSVPPQNTSSGSNDNLALVSTSSTIDPSATTSAPSNALVLADAPAPIKTTKEQDMIDLLSITLSTTAASPDNTPHAPASNPHTMPDPHTVPASNGNTHQEPVAPTIQGNPNPSQPYPGNPGTVSYNSYVVPWAQAQPQSQLQQPQFQPQSQFQPQPQFQSQFQPQYPQYPSAYPPPPWAASPGYSSQNHFSANNTFSTPRANTTTSYSPAQSARPLHHFNSFPARGMNGIDSNGGSTSPGPRSPAPSAGQKPYIPTYRLFEDLNVFGNADGKLKMTSSNTSSSLSGAAGQGMVGGRK</sequence>
<feature type="region of interest" description="Disordered" evidence="7">
    <location>
        <begin position="636"/>
        <end position="692"/>
    </location>
</feature>
<dbReference type="SUPFAM" id="SSF89009">
    <property type="entry name" value="GAT-like domain"/>
    <property type="match status" value="1"/>
</dbReference>
<dbReference type="PANTHER" id="PTHR45898">
    <property type="entry name" value="TOM1-LIKE PROTEIN"/>
    <property type="match status" value="1"/>
</dbReference>
<dbReference type="PROSITE" id="PS50909">
    <property type="entry name" value="GAT"/>
    <property type="match status" value="1"/>
</dbReference>
<feature type="compositionally biased region" description="Low complexity" evidence="7">
    <location>
        <begin position="846"/>
        <end position="855"/>
    </location>
</feature>
<dbReference type="SUPFAM" id="SSF54518">
    <property type="entry name" value="Tubby C-terminal domain-like"/>
    <property type="match status" value="1"/>
</dbReference>
<dbReference type="SUPFAM" id="SSF48464">
    <property type="entry name" value="ENTH/VHS domain"/>
    <property type="match status" value="1"/>
</dbReference>
<reference evidence="10 11" key="1">
    <citation type="submission" date="2018-10" db="EMBL/GenBank/DDBJ databases">
        <title>A high-quality apple genome assembly.</title>
        <authorList>
            <person name="Hu J."/>
        </authorList>
    </citation>
    <scope>NUCLEOTIDE SEQUENCE [LARGE SCALE GENOMIC DNA]</scope>
    <source>
        <strain evidence="11">cv. HFTH1</strain>
        <tissue evidence="10">Young leaf</tissue>
    </source>
</reference>
<comment type="subcellular location">
    <subcellularLocation>
        <location evidence="1">Membrane</location>
        <topology evidence="1">Peripheral membrane protein</topology>
    </subcellularLocation>
</comment>
<feature type="domain" description="GAT" evidence="9">
    <location>
        <begin position="406"/>
        <end position="494"/>
    </location>
</feature>
<evidence type="ECO:0000256" key="1">
    <source>
        <dbReference type="ARBA" id="ARBA00004170"/>
    </source>
</evidence>
<dbReference type="GO" id="GO:0016020">
    <property type="term" value="C:membrane"/>
    <property type="evidence" value="ECO:0007669"/>
    <property type="project" value="UniProtKB-SubCell"/>
</dbReference>
<keyword evidence="4" id="KW-0813">Transport</keyword>
<dbReference type="GO" id="GO:0043328">
    <property type="term" value="P:protein transport to vacuole involved in ubiquitin-dependent protein catabolic process via the multivesicular body sorting pathway"/>
    <property type="evidence" value="ECO:0007669"/>
    <property type="project" value="InterPro"/>
</dbReference>
<dbReference type="GO" id="GO:0043130">
    <property type="term" value="F:ubiquitin binding"/>
    <property type="evidence" value="ECO:0007669"/>
    <property type="project" value="InterPro"/>
</dbReference>
<comment type="similarity">
    <text evidence="2">Belongs to the LOR family.</text>
</comment>
<dbReference type="Proteomes" id="UP000290289">
    <property type="component" value="Chromosome 12"/>
</dbReference>
<evidence type="ECO:0008006" key="12">
    <source>
        <dbReference type="Google" id="ProtNLM"/>
    </source>
</evidence>
<keyword evidence="5" id="KW-0653">Protein transport</keyword>
<dbReference type="InterPro" id="IPR044836">
    <property type="entry name" value="TOL_plant"/>
</dbReference>
<comment type="similarity">
    <text evidence="3">Belongs to the TOM1 family.</text>
</comment>
<dbReference type="EMBL" id="RDQH01000338">
    <property type="protein sequence ID" value="RXH81958.1"/>
    <property type="molecule type" value="Genomic_DNA"/>
</dbReference>
<feature type="compositionally biased region" description="Gly residues" evidence="7">
    <location>
        <begin position="858"/>
        <end position="867"/>
    </location>
</feature>
<evidence type="ECO:0000259" key="9">
    <source>
        <dbReference type="PROSITE" id="PS50909"/>
    </source>
</evidence>